<protein>
    <submittedName>
        <fullName evidence="2">Oidioi.mRNA.OKI2018_I69.PAR.g9551.t1.cds</fullName>
    </submittedName>
</protein>
<feature type="region of interest" description="Disordered" evidence="1">
    <location>
        <begin position="135"/>
        <end position="209"/>
    </location>
</feature>
<evidence type="ECO:0000313" key="2">
    <source>
        <dbReference type="EMBL" id="CAG5080353.1"/>
    </source>
</evidence>
<evidence type="ECO:0000256" key="1">
    <source>
        <dbReference type="SAM" id="MobiDB-lite"/>
    </source>
</evidence>
<accession>A0ABN7RL82</accession>
<sequence length="209" mass="23149">MLKRVFSGRSRKKPIEENSGALNGNTIAPDAINRRSISPRIARNESIRRDVKPGILVAIFTNTFAKGPKGRQLSIKGLRRSKSQGPGMRKKSDDARMLKSTKSFDNLSALRLAKTASALKDENTDLAFAQKKLIKGDDDSGSDSSADDSQDDREEAILADINDDLGLEDIEACDSPSEEDSEGRSETASQFFQEIEREIEEQETTDNYY</sequence>
<dbReference type="EMBL" id="OU015568">
    <property type="protein sequence ID" value="CAG5080353.1"/>
    <property type="molecule type" value="Genomic_DNA"/>
</dbReference>
<feature type="compositionally biased region" description="Acidic residues" evidence="1">
    <location>
        <begin position="197"/>
        <end position="209"/>
    </location>
</feature>
<name>A0ABN7RL82_OIKDI</name>
<keyword evidence="3" id="KW-1185">Reference proteome</keyword>
<feature type="compositionally biased region" description="Acidic residues" evidence="1">
    <location>
        <begin position="139"/>
        <end position="154"/>
    </location>
</feature>
<gene>
    <name evidence="2" type="ORF">OKIOD_LOCUS1109</name>
</gene>
<feature type="compositionally biased region" description="Acidic residues" evidence="1">
    <location>
        <begin position="161"/>
        <end position="181"/>
    </location>
</feature>
<proteinExistence type="predicted"/>
<feature type="region of interest" description="Disordered" evidence="1">
    <location>
        <begin position="1"/>
        <end position="27"/>
    </location>
</feature>
<reference evidence="2 3" key="1">
    <citation type="submission" date="2021-04" db="EMBL/GenBank/DDBJ databases">
        <authorList>
            <person name="Bliznina A."/>
        </authorList>
    </citation>
    <scope>NUCLEOTIDE SEQUENCE [LARGE SCALE GENOMIC DNA]</scope>
</reference>
<organism evidence="2 3">
    <name type="scientific">Oikopleura dioica</name>
    <name type="common">Tunicate</name>
    <dbReference type="NCBI Taxonomy" id="34765"/>
    <lineage>
        <taxon>Eukaryota</taxon>
        <taxon>Metazoa</taxon>
        <taxon>Chordata</taxon>
        <taxon>Tunicata</taxon>
        <taxon>Appendicularia</taxon>
        <taxon>Copelata</taxon>
        <taxon>Oikopleuridae</taxon>
        <taxon>Oikopleura</taxon>
    </lineage>
</organism>
<dbReference type="Proteomes" id="UP001158576">
    <property type="component" value="Chromosome PAR"/>
</dbReference>
<evidence type="ECO:0000313" key="3">
    <source>
        <dbReference type="Proteomes" id="UP001158576"/>
    </source>
</evidence>